<dbReference type="OrthoDB" id="431588at2759"/>
<name>A0A0G4G436_VITBC</name>
<dbReference type="PANTHER" id="PTHR21444:SF14">
    <property type="entry name" value="COILED-COIL DOMAIN-CONTAINING PROTEIN 180"/>
    <property type="match status" value="1"/>
</dbReference>
<feature type="region of interest" description="Disordered" evidence="2">
    <location>
        <begin position="691"/>
        <end position="748"/>
    </location>
</feature>
<feature type="compositionally biased region" description="Basic residues" evidence="2">
    <location>
        <begin position="73"/>
        <end position="83"/>
    </location>
</feature>
<feature type="region of interest" description="Disordered" evidence="2">
    <location>
        <begin position="1524"/>
        <end position="1580"/>
    </location>
</feature>
<feature type="region of interest" description="Disordered" evidence="2">
    <location>
        <begin position="767"/>
        <end position="841"/>
    </location>
</feature>
<feature type="domain" description="DUF4455" evidence="3">
    <location>
        <begin position="295"/>
        <end position="682"/>
    </location>
</feature>
<protein>
    <recommendedName>
        <fullName evidence="7">DUF4456 domain-containing protein</fullName>
    </recommendedName>
</protein>
<dbReference type="OMA" id="KAHYPLK"/>
<feature type="domain" description="DUF4456" evidence="4">
    <location>
        <begin position="1310"/>
        <end position="1486"/>
    </location>
</feature>
<feature type="region of interest" description="Disordered" evidence="2">
    <location>
        <begin position="220"/>
        <end position="279"/>
    </location>
</feature>
<feature type="compositionally biased region" description="Low complexity" evidence="2">
    <location>
        <begin position="796"/>
        <end position="811"/>
    </location>
</feature>
<organism evidence="5 6">
    <name type="scientific">Vitrella brassicaformis (strain CCMP3155)</name>
    <dbReference type="NCBI Taxonomy" id="1169540"/>
    <lineage>
        <taxon>Eukaryota</taxon>
        <taxon>Sar</taxon>
        <taxon>Alveolata</taxon>
        <taxon>Colpodellida</taxon>
        <taxon>Vitrellaceae</taxon>
        <taxon>Vitrella</taxon>
    </lineage>
</organism>
<feature type="compositionally biased region" description="Pro residues" evidence="2">
    <location>
        <begin position="729"/>
        <end position="740"/>
    </location>
</feature>
<proteinExistence type="predicted"/>
<keyword evidence="6" id="KW-1185">Reference proteome</keyword>
<dbReference type="InterPro" id="IPR027914">
    <property type="entry name" value="DUF4456"/>
</dbReference>
<evidence type="ECO:0000259" key="4">
    <source>
        <dbReference type="Pfam" id="PF14644"/>
    </source>
</evidence>
<feature type="compositionally biased region" description="Basic and acidic residues" evidence="2">
    <location>
        <begin position="119"/>
        <end position="128"/>
    </location>
</feature>
<evidence type="ECO:0000313" key="5">
    <source>
        <dbReference type="EMBL" id="CEM23172.1"/>
    </source>
</evidence>
<feature type="compositionally biased region" description="Acidic residues" evidence="2">
    <location>
        <begin position="776"/>
        <end position="785"/>
    </location>
</feature>
<evidence type="ECO:0008006" key="7">
    <source>
        <dbReference type="Google" id="ProtNLM"/>
    </source>
</evidence>
<dbReference type="PANTHER" id="PTHR21444">
    <property type="entry name" value="COILED-COIL DOMAIN-CONTAINING PROTEIN 180"/>
    <property type="match status" value="1"/>
</dbReference>
<feature type="compositionally biased region" description="Basic and acidic residues" evidence="2">
    <location>
        <begin position="223"/>
        <end position="253"/>
    </location>
</feature>
<evidence type="ECO:0000259" key="3">
    <source>
        <dbReference type="Pfam" id="PF14643"/>
    </source>
</evidence>
<feature type="compositionally biased region" description="Low complexity" evidence="2">
    <location>
        <begin position="700"/>
        <end position="715"/>
    </location>
</feature>
<feature type="region of interest" description="Disordered" evidence="2">
    <location>
        <begin position="73"/>
        <end position="128"/>
    </location>
</feature>
<reference evidence="5 6" key="1">
    <citation type="submission" date="2014-11" db="EMBL/GenBank/DDBJ databases">
        <authorList>
            <person name="Zhu J."/>
            <person name="Qi W."/>
            <person name="Song R."/>
        </authorList>
    </citation>
    <scope>NUCLEOTIDE SEQUENCE [LARGE SCALE GENOMIC DNA]</scope>
</reference>
<dbReference type="Pfam" id="PF14644">
    <property type="entry name" value="DUF4456"/>
    <property type="match status" value="1"/>
</dbReference>
<dbReference type="Pfam" id="PF14643">
    <property type="entry name" value="DUF4455"/>
    <property type="match status" value="1"/>
</dbReference>
<dbReference type="InterPro" id="IPR028089">
    <property type="entry name" value="DUF4455"/>
</dbReference>
<dbReference type="Proteomes" id="UP000041254">
    <property type="component" value="Unassembled WGS sequence"/>
</dbReference>
<dbReference type="InParanoid" id="A0A0G4G436"/>
<gene>
    <name evidence="5" type="ORF">Vbra_16984</name>
</gene>
<dbReference type="EMBL" id="CDMY01000562">
    <property type="protein sequence ID" value="CEM23172.1"/>
    <property type="molecule type" value="Genomic_DNA"/>
</dbReference>
<feature type="compositionally biased region" description="Acidic residues" evidence="2">
    <location>
        <begin position="1543"/>
        <end position="1569"/>
    </location>
</feature>
<sequence length="1643" mass="183796">MASGMATVAHLRANLNLQDHQRTECNDQTLDKDLLGLTKQKELTAPGNTMPSSFAAALRDTFKLAEAIHAHKKVKQARAKRSSIKAASDDEQVDDEKKATKPPSPKRERRASLPAGASERVRAAEAERRLARQKVATLTAPQLQEGGVGGSGGRVKGLMERLKARHDQSLALYDDENFAVEETLEKGIKSATQGMQKDITKLEEFLEALLRPLEQAPTLPKRSIIERDADKAAEQEKETQEQRDRGEGGREDGGEGDEASVDPSRDPMFGSEGEDTLGHMTRHDIDGVLVEVDAWGSKYQQRVQTFAAELETLEGKRRDTNEALLKALSEKLMSIAYVPKGEVERLVEDYCIETNVNVLENKKAFAELSAKLKLSGIEKLKRGKERWHSALARWREQRHRYALRRTLARINQGHELRRPPALMDAFDALRTKQDGVYRQRMALVSSIFAVPLDKWESGQLKRVEDELNSVNDVTQEEYDKLFDCFRQVQQQTTHLADTILDELCVELAEYDARSAWGGFEDLKGLVDAKIRPHAQKHLDNNSTMAQCASAWVQEMDEEQHRTCLRLVKFLQQVEDRNRVWKYELRLAEEDQQGWIENTKIEHQNDCTSREEHLSDINRSIKSASDEESLQALVDTSFAALDDLEQAYRDHAALLCKIHADFTPKLEALFYGHQSKMGHVFDMITLKQWRMDQEKKDEESAAAPPAETAAPKAAPAPDKKGKKDKAKPVESPPPPPPPEPTKPQWKAPSGLDFVCESTLADIAERFTFSEPPPREEQQEEENEEEPPPPPPPPPPLALKGKAAPPAKPASPGKTDKKAVEEPPAAAAEEEEEKPAEAVVDPRTMLRDEHGEDADKMLVFELRVDQGWLLEKVAHCRDVLFALFEDRSRMSKDCADSTLRVAEEEAARQLDERLRRHESRKGRVKVEVERPRLAELQQHRQKWERHLLSLLQKSEKQEADFKNAQARDEGLLHAQETFKKVVEKESAKLPNGKSLAAYSAFQRNVKEAHGKLCDQCRTFIKELKTLSTSGISYLKGLNTEYLSTCATIESYSALEMDFYRKETAALDAILDEKQQAQTDMIDKLTEEAELCQTEPLQEFEQACADAIESLCEREGLGRKHGGPRRRAQEQLRSMTSLYASAIKQMQLFLVYLFRLIGSNTSTTGTLAPAEPDHPLLSPHTNVPAELTLAPHLAEIPAAASGRANHTAVAMEGRSALGVLVLSVRTMCAKLECLTDKAAAMYPPVEQPLTAMLEETRVQPSEGDDEHEGALCEGCLWRLLGGVRREGQPFNPTVDKIGAEARGNYGGSVPDFMTRFLETMKASAHESHTEFCLSLRQLCVVLLESVLPHLGANIFADLRQRYTNRLRSEVGAAEDELRLAMGESKRQREANEKQLTPGLANPNCAAQVKALCESERAREKKTRTALQRAHGRIRRVLVKVAKDFAASCTAHFEASVALVDALPHFIHFSPLPGDEDIDVARKSLKRRFRDDVAIDRPPLDPSQPFPARTWEGEDFDALQLSEEWSADGYSYRPGGEGETQESQHDEGEEGEAAEGADGEEQEGEEEGEEGEGPLEGMSPDVESFRSPVHKGLFKARRDAFDAFKATFHRQACDSLALLRKLKSAENTLHAAWGGMIQQILQHSSIA</sequence>
<feature type="compositionally biased region" description="Pro residues" evidence="2">
    <location>
        <begin position="786"/>
        <end position="795"/>
    </location>
</feature>
<accession>A0A0G4G436</accession>
<feature type="coiled-coil region" evidence="1">
    <location>
        <begin position="898"/>
        <end position="965"/>
    </location>
</feature>
<evidence type="ECO:0000313" key="6">
    <source>
        <dbReference type="Proteomes" id="UP000041254"/>
    </source>
</evidence>
<evidence type="ECO:0000256" key="1">
    <source>
        <dbReference type="SAM" id="Coils"/>
    </source>
</evidence>
<evidence type="ECO:0000256" key="2">
    <source>
        <dbReference type="SAM" id="MobiDB-lite"/>
    </source>
</evidence>
<keyword evidence="1" id="KW-0175">Coiled coil</keyword>
<dbReference type="VEuPathDB" id="CryptoDB:Vbra_16984"/>